<reference evidence="2" key="1">
    <citation type="submission" date="2024-06" db="EMBL/GenBank/DDBJ databases">
        <authorList>
            <person name="Wu L."/>
        </authorList>
    </citation>
    <scope>NUCLEOTIDE SEQUENCE</scope>
    <source>
        <strain evidence="2">W17</strain>
    </source>
</reference>
<feature type="domain" description="NADH:flavin oxidoreductase/NADH oxidase N-terminal" evidence="1">
    <location>
        <begin position="2"/>
        <end position="41"/>
    </location>
</feature>
<dbReference type="Pfam" id="PF00724">
    <property type="entry name" value="Oxidored_FMN"/>
    <property type="match status" value="1"/>
</dbReference>
<dbReference type="Gene3D" id="3.20.20.70">
    <property type="entry name" value="Aldolase class I"/>
    <property type="match status" value="1"/>
</dbReference>
<dbReference type="GO" id="GO:0016491">
    <property type="term" value="F:oxidoreductase activity"/>
    <property type="evidence" value="ECO:0007669"/>
    <property type="project" value="InterPro"/>
</dbReference>
<gene>
    <name evidence="2" type="ORF">ABCR88_14590</name>
</gene>
<name>A0AAU7X4X1_9PSED</name>
<dbReference type="EMBL" id="CP158490">
    <property type="protein sequence ID" value="XBY27429.1"/>
    <property type="molecule type" value="Genomic_DNA"/>
</dbReference>
<evidence type="ECO:0000313" key="2">
    <source>
        <dbReference type="EMBL" id="XBY27429.1"/>
    </source>
</evidence>
<sequence length="67" mass="7516">MRTDQYSGSVENRQRFLLETIDSVAAEIAGSKTDVGCSPFGHLYDACIYDGENKFRRARQQHSMSGN</sequence>
<dbReference type="SUPFAM" id="SSF51395">
    <property type="entry name" value="FMN-linked oxidoreductases"/>
    <property type="match status" value="1"/>
</dbReference>
<dbReference type="InterPro" id="IPR001155">
    <property type="entry name" value="OxRdtase_FMN_N"/>
</dbReference>
<dbReference type="GeneID" id="86981386"/>
<organism evidence="2">
    <name type="scientific">Pseudomonas sp. W17</name>
    <dbReference type="NCBI Taxonomy" id="3144407"/>
    <lineage>
        <taxon>Bacteria</taxon>
        <taxon>Pseudomonadati</taxon>
        <taxon>Pseudomonadota</taxon>
        <taxon>Gammaproteobacteria</taxon>
        <taxon>Pseudomonadales</taxon>
        <taxon>Pseudomonadaceae</taxon>
        <taxon>Pseudomonas</taxon>
    </lineage>
</organism>
<dbReference type="AlphaFoldDB" id="A0AAU7X4X1"/>
<protein>
    <recommendedName>
        <fullName evidence="1">NADH:flavin oxidoreductase/NADH oxidase N-terminal domain-containing protein</fullName>
    </recommendedName>
</protein>
<dbReference type="RefSeq" id="WP_224796979.1">
    <property type="nucleotide sequence ID" value="NZ_CP158490.1"/>
</dbReference>
<accession>A0AAU7X4X1</accession>
<dbReference type="InterPro" id="IPR013785">
    <property type="entry name" value="Aldolase_TIM"/>
</dbReference>
<proteinExistence type="predicted"/>
<dbReference type="GO" id="GO:0010181">
    <property type="term" value="F:FMN binding"/>
    <property type="evidence" value="ECO:0007669"/>
    <property type="project" value="InterPro"/>
</dbReference>
<evidence type="ECO:0000259" key="1">
    <source>
        <dbReference type="Pfam" id="PF00724"/>
    </source>
</evidence>